<dbReference type="EMBL" id="DS999641">
    <property type="protein sequence ID" value="EFE68648.2"/>
    <property type="molecule type" value="Genomic_DNA"/>
</dbReference>
<evidence type="ECO:0000313" key="3">
    <source>
        <dbReference type="Proteomes" id="UP000003824"/>
    </source>
</evidence>
<organism evidence="2 3">
    <name type="scientific">Streptomyces viridosporus (strain ATCC 14672 / DSM 40746 / JCM 4963 / KCTC 9882 / NRRL B-12104 / FH 1290)</name>
    <name type="common">Streptomyces ghanaensis</name>
    <dbReference type="NCBI Taxonomy" id="566461"/>
    <lineage>
        <taxon>Bacteria</taxon>
        <taxon>Bacillati</taxon>
        <taxon>Actinomycetota</taxon>
        <taxon>Actinomycetes</taxon>
        <taxon>Kitasatosporales</taxon>
        <taxon>Streptomycetaceae</taxon>
        <taxon>Streptomyces</taxon>
    </lineage>
</organism>
<evidence type="ECO:0000256" key="1">
    <source>
        <dbReference type="SAM" id="MobiDB-lite"/>
    </source>
</evidence>
<gene>
    <name evidence="2" type="ORF">SSFG_03892</name>
</gene>
<accession>D5ZTD5</accession>
<dbReference type="AlphaFoldDB" id="D5ZTD5"/>
<reference evidence="3" key="1">
    <citation type="submission" date="2008-12" db="EMBL/GenBank/DDBJ databases">
        <title>Annotation of Streptomyces ghanaensis ATCC 14672.</title>
        <authorList>
            <consortium name="The Broad Institute Genome Sequencing Platform"/>
            <consortium name="Broad Institute Microbial Sequencing Center"/>
            <person name="Fischbach M."/>
            <person name="Ward D."/>
            <person name="Young S."/>
            <person name="Kodira C.D."/>
            <person name="Zeng Q."/>
            <person name="Koehrsen M."/>
            <person name="Godfrey P."/>
            <person name="Alvarado L."/>
            <person name="Berlin A.M."/>
            <person name="Borenstein D."/>
            <person name="Chen Z."/>
            <person name="Engels R."/>
            <person name="Freedman E."/>
            <person name="Gellesch M."/>
            <person name="Goldberg J."/>
            <person name="Griggs A."/>
            <person name="Gujja S."/>
            <person name="Heiman D.I."/>
            <person name="Hepburn T.A."/>
            <person name="Howarth C."/>
            <person name="Jen D."/>
            <person name="Larson L."/>
            <person name="Lewis B."/>
            <person name="Mehta T."/>
            <person name="Park D."/>
            <person name="Pearson M."/>
            <person name="Roberts A."/>
            <person name="Saif S."/>
            <person name="Shea T.D."/>
            <person name="Shenoy N."/>
            <person name="Sisk P."/>
            <person name="Stolte C."/>
            <person name="Sykes S.N."/>
            <person name="Walk T."/>
            <person name="White J."/>
            <person name="Yandava C."/>
            <person name="Straight P."/>
            <person name="Clardy J."/>
            <person name="Hung D."/>
            <person name="Kolter R."/>
            <person name="Mekalanos J."/>
            <person name="Walker S."/>
            <person name="Walsh C.T."/>
            <person name="Wieland B.L.C."/>
            <person name="Ilzarbe M."/>
            <person name="Galagan J."/>
            <person name="Nusbaum C."/>
            <person name="Birren B."/>
        </authorList>
    </citation>
    <scope>NUCLEOTIDE SEQUENCE [LARGE SCALE GENOMIC DNA]</scope>
    <source>
        <strain evidence="3">ATCC 14672 / DSM 40746 / JCM 4963 / KCTC 9882 / NRRL B-12104 / FH 1290</strain>
    </source>
</reference>
<evidence type="ECO:0000313" key="2">
    <source>
        <dbReference type="EMBL" id="EFE68648.2"/>
    </source>
</evidence>
<feature type="region of interest" description="Disordered" evidence="1">
    <location>
        <begin position="85"/>
        <end position="109"/>
    </location>
</feature>
<protein>
    <submittedName>
        <fullName evidence="2">Predicted protein</fullName>
    </submittedName>
</protein>
<sequence>MDRRALVRGDRDSVLARIYRPDSKALPDRFDLIRSQRFHRAANYPQVARFTKLIISLAQRPETGRKVAHLTGTTQIEFEQAFRLDHRPEASHSHGSATASSAWWRPSQI</sequence>
<name>D5ZTD5_STRV1</name>
<feature type="compositionally biased region" description="Low complexity" evidence="1">
    <location>
        <begin position="93"/>
        <end position="102"/>
    </location>
</feature>
<proteinExistence type="predicted"/>
<dbReference type="Proteomes" id="UP000003824">
    <property type="component" value="Unassembled WGS sequence"/>
</dbReference>